<keyword evidence="1 2" id="KW-0663">Pyridoxal phosphate</keyword>
<gene>
    <name evidence="5" type="ORF">ACFSCT_03495</name>
</gene>
<dbReference type="PANTHER" id="PTHR10146:SF14">
    <property type="entry name" value="PYRIDOXAL PHOSPHATE HOMEOSTASIS PROTEIN"/>
    <property type="match status" value="1"/>
</dbReference>
<feature type="modified residue" description="N6-(pyridoxal phosphate)lysine" evidence="2">
    <location>
        <position position="77"/>
    </location>
</feature>
<dbReference type="InterPro" id="IPR001608">
    <property type="entry name" value="Ala_racemase_N"/>
</dbReference>
<dbReference type="EMBL" id="JBHUEN010000008">
    <property type="protein sequence ID" value="MFD1880778.1"/>
    <property type="molecule type" value="Genomic_DNA"/>
</dbReference>
<evidence type="ECO:0000256" key="2">
    <source>
        <dbReference type="HAMAP-Rule" id="MF_02087"/>
    </source>
</evidence>
<proteinExistence type="inferred from homology"/>
<dbReference type="NCBIfam" id="TIGR00044">
    <property type="entry name" value="YggS family pyridoxal phosphate-dependent enzyme"/>
    <property type="match status" value="1"/>
</dbReference>
<comment type="function">
    <text evidence="2">Pyridoxal 5'-phosphate (PLP)-binding protein, which is involved in PLP homeostasis.</text>
</comment>
<dbReference type="CDD" id="cd00635">
    <property type="entry name" value="PLPDE_III_YBL036c_like"/>
    <property type="match status" value="1"/>
</dbReference>
<name>A0ABW4R472_9RHOB</name>
<dbReference type="HAMAP" id="MF_02087">
    <property type="entry name" value="PLP_homeostasis"/>
    <property type="match status" value="1"/>
</dbReference>
<accession>A0ABW4R472</accession>
<dbReference type="Gene3D" id="3.20.20.10">
    <property type="entry name" value="Alanine racemase"/>
    <property type="match status" value="1"/>
</dbReference>
<evidence type="ECO:0000256" key="1">
    <source>
        <dbReference type="ARBA" id="ARBA00022898"/>
    </source>
</evidence>
<sequence>MNWSRASRSPTDDDGAGTTFKMTQHGVELSMEDIARFGGDPSSAFAANLQAVKARIEAASFRRGRKPEDVRLLPVTKTVPAHILRLAYAAGISDFGENKLQEARDKQALLADLNIRWSIIGHLQTNKVKYLVRFASEFHALDSIRLAEELNRRLDAEGRDLDVFVQVNTSGEASKYGLHPDELMAFVERLPDYPRLKPQGLMTLAILSGEAERVRTCFQLLRSLRDRAVSVHGGLSRLSMGMSGDFEIAIEEGADVVRVGQAIFGARPTPDGHYWPGLVPESP</sequence>
<dbReference type="Proteomes" id="UP001597213">
    <property type="component" value="Unassembled WGS sequence"/>
</dbReference>
<evidence type="ECO:0000313" key="6">
    <source>
        <dbReference type="Proteomes" id="UP001597213"/>
    </source>
</evidence>
<organism evidence="5 6">
    <name type="scientific">Paracoccus pacificus</name>
    <dbReference type="NCBI Taxonomy" id="1463598"/>
    <lineage>
        <taxon>Bacteria</taxon>
        <taxon>Pseudomonadati</taxon>
        <taxon>Pseudomonadota</taxon>
        <taxon>Alphaproteobacteria</taxon>
        <taxon>Rhodobacterales</taxon>
        <taxon>Paracoccaceae</taxon>
        <taxon>Paracoccus</taxon>
    </lineage>
</organism>
<dbReference type="InterPro" id="IPR011078">
    <property type="entry name" value="PyrdxlP_homeostasis"/>
</dbReference>
<evidence type="ECO:0000313" key="5">
    <source>
        <dbReference type="EMBL" id="MFD1880778.1"/>
    </source>
</evidence>
<comment type="caution">
    <text evidence="5">The sequence shown here is derived from an EMBL/GenBank/DDBJ whole genome shotgun (WGS) entry which is preliminary data.</text>
</comment>
<dbReference type="InterPro" id="IPR029066">
    <property type="entry name" value="PLP-binding_barrel"/>
</dbReference>
<keyword evidence="6" id="KW-1185">Reference proteome</keyword>
<feature type="domain" description="Alanine racemase N-terminal" evidence="4">
    <location>
        <begin position="48"/>
        <end position="268"/>
    </location>
</feature>
<dbReference type="Pfam" id="PF01168">
    <property type="entry name" value="Ala_racemase_N"/>
    <property type="match status" value="1"/>
</dbReference>
<dbReference type="RefSeq" id="WP_379140130.1">
    <property type="nucleotide sequence ID" value="NZ_JBHUEN010000008.1"/>
</dbReference>
<evidence type="ECO:0000256" key="3">
    <source>
        <dbReference type="RuleBase" id="RU004514"/>
    </source>
</evidence>
<comment type="similarity">
    <text evidence="2 3">Belongs to the pyridoxal phosphate-binding protein YggS/PROSC family.</text>
</comment>
<protein>
    <recommendedName>
        <fullName evidence="2">Pyridoxal phosphate homeostasis protein</fullName>
        <shortName evidence="2">PLP homeostasis protein</shortName>
    </recommendedName>
</protein>
<reference evidence="6" key="1">
    <citation type="journal article" date="2019" name="Int. J. Syst. Evol. Microbiol.">
        <title>The Global Catalogue of Microorganisms (GCM) 10K type strain sequencing project: providing services to taxonomists for standard genome sequencing and annotation.</title>
        <authorList>
            <consortium name="The Broad Institute Genomics Platform"/>
            <consortium name="The Broad Institute Genome Sequencing Center for Infectious Disease"/>
            <person name="Wu L."/>
            <person name="Ma J."/>
        </authorList>
    </citation>
    <scope>NUCLEOTIDE SEQUENCE [LARGE SCALE GENOMIC DNA]</scope>
    <source>
        <strain evidence="6">CCUG 56029</strain>
    </source>
</reference>
<dbReference type="SUPFAM" id="SSF51419">
    <property type="entry name" value="PLP-binding barrel"/>
    <property type="match status" value="1"/>
</dbReference>
<dbReference type="PANTHER" id="PTHR10146">
    <property type="entry name" value="PROLINE SYNTHETASE CO-TRANSCRIBED BACTERIAL HOMOLOG PROTEIN"/>
    <property type="match status" value="1"/>
</dbReference>
<evidence type="ECO:0000259" key="4">
    <source>
        <dbReference type="Pfam" id="PF01168"/>
    </source>
</evidence>